<dbReference type="PANTHER" id="PTHR43562">
    <property type="entry name" value="NAPA-TYPE SODIUM/HYDROGEN ANTIPORTER"/>
    <property type="match status" value="1"/>
</dbReference>
<feature type="transmembrane region" description="Helical" evidence="10">
    <location>
        <begin position="189"/>
        <end position="218"/>
    </location>
</feature>
<feature type="transmembrane region" description="Helical" evidence="10">
    <location>
        <begin position="165"/>
        <end position="183"/>
    </location>
</feature>
<evidence type="ECO:0000313" key="12">
    <source>
        <dbReference type="EMBL" id="ADE15056.1"/>
    </source>
</evidence>
<evidence type="ECO:0000259" key="11">
    <source>
        <dbReference type="Pfam" id="PF00999"/>
    </source>
</evidence>
<dbReference type="Gene3D" id="1.20.1530.20">
    <property type="match status" value="1"/>
</dbReference>
<feature type="transmembrane region" description="Helical" evidence="10">
    <location>
        <begin position="6"/>
        <end position="24"/>
    </location>
</feature>
<evidence type="ECO:0000256" key="6">
    <source>
        <dbReference type="ARBA" id="ARBA00023053"/>
    </source>
</evidence>
<dbReference type="KEGG" id="nhl:Nhal_1948"/>
<dbReference type="eggNOG" id="COG0475">
    <property type="taxonomic scope" value="Bacteria"/>
</dbReference>
<evidence type="ECO:0000256" key="1">
    <source>
        <dbReference type="ARBA" id="ARBA00004141"/>
    </source>
</evidence>
<evidence type="ECO:0000256" key="3">
    <source>
        <dbReference type="ARBA" id="ARBA00022449"/>
    </source>
</evidence>
<evidence type="ECO:0000256" key="5">
    <source>
        <dbReference type="ARBA" id="ARBA00022989"/>
    </source>
</evidence>
<feature type="transmembrane region" description="Helical" evidence="10">
    <location>
        <begin position="123"/>
        <end position="144"/>
    </location>
</feature>
<gene>
    <name evidence="12" type="ordered locus">Nhal_1948</name>
</gene>
<reference evidence="13" key="1">
    <citation type="submission" date="2010-04" db="EMBL/GenBank/DDBJ databases">
        <title>Complete genome sequence of Nitrosococcus halophilus Nc4, a salt-adapted, aerobic obligate ammonia-oxidizing sulfur purple bacterium.</title>
        <authorList>
            <consortium name="US DOE Joint Genome Institute"/>
            <person name="Campbell M.A."/>
            <person name="Malfatti S.A."/>
            <person name="Chain P.S.G."/>
            <person name="Heidelberg J.F."/>
            <person name="Ward B.B."/>
            <person name="Klotz M.G."/>
        </authorList>
    </citation>
    <scope>NUCLEOTIDE SEQUENCE [LARGE SCALE GENOMIC DNA]</scope>
    <source>
        <strain evidence="13">Nc4</strain>
    </source>
</reference>
<dbReference type="AlphaFoldDB" id="D5C3T4"/>
<feature type="transmembrane region" description="Helical" evidence="10">
    <location>
        <begin position="285"/>
        <end position="303"/>
    </location>
</feature>
<evidence type="ECO:0000256" key="4">
    <source>
        <dbReference type="ARBA" id="ARBA00022692"/>
    </source>
</evidence>
<accession>D5C3T4</accession>
<dbReference type="InterPro" id="IPR038770">
    <property type="entry name" value="Na+/solute_symporter_sf"/>
</dbReference>
<keyword evidence="6" id="KW-0915">Sodium</keyword>
<organism evidence="12 13">
    <name type="scientific">Nitrosococcus halophilus (strain Nc4)</name>
    <dbReference type="NCBI Taxonomy" id="472759"/>
    <lineage>
        <taxon>Bacteria</taxon>
        <taxon>Pseudomonadati</taxon>
        <taxon>Pseudomonadota</taxon>
        <taxon>Gammaproteobacteria</taxon>
        <taxon>Chromatiales</taxon>
        <taxon>Chromatiaceae</taxon>
        <taxon>Nitrosococcus</taxon>
    </lineage>
</organism>
<dbReference type="OrthoDB" id="9781411at2"/>
<keyword evidence="4 10" id="KW-0812">Transmembrane</keyword>
<dbReference type="RefSeq" id="WP_013032922.1">
    <property type="nucleotide sequence ID" value="NC_013960.1"/>
</dbReference>
<dbReference type="PANTHER" id="PTHR43562:SF3">
    <property type="entry name" value="SODIUM ION_PROTON EXCHANGER (EUROFUNG)"/>
    <property type="match status" value="1"/>
</dbReference>
<dbReference type="Pfam" id="PF00999">
    <property type="entry name" value="Na_H_Exchanger"/>
    <property type="match status" value="1"/>
</dbReference>
<keyword evidence="8 10" id="KW-0472">Membrane</keyword>
<evidence type="ECO:0000256" key="2">
    <source>
        <dbReference type="ARBA" id="ARBA00022448"/>
    </source>
</evidence>
<keyword evidence="2" id="KW-0813">Transport</keyword>
<name>D5C3T4_NITHN</name>
<evidence type="ECO:0000256" key="10">
    <source>
        <dbReference type="SAM" id="Phobius"/>
    </source>
</evidence>
<dbReference type="HOGENOM" id="CLU_005126_7_1_6"/>
<feature type="transmembrane region" description="Helical" evidence="10">
    <location>
        <begin position="60"/>
        <end position="77"/>
    </location>
</feature>
<keyword evidence="7" id="KW-0406">Ion transport</keyword>
<evidence type="ECO:0000256" key="8">
    <source>
        <dbReference type="ARBA" id="ARBA00023136"/>
    </source>
</evidence>
<keyword evidence="3" id="KW-0050">Antiport</keyword>
<keyword evidence="5 10" id="KW-1133">Transmembrane helix</keyword>
<proteinExistence type="predicted"/>
<dbReference type="STRING" id="472759.Nhal_1948"/>
<evidence type="ECO:0000256" key="7">
    <source>
        <dbReference type="ARBA" id="ARBA00023065"/>
    </source>
</evidence>
<sequence length="409" mass="43807">MGTEVPHALWVSLVGTAVVLAALIKSLFARMGIPALVGYLLLGFLLRLADLRWGLLTEPVRYAFAFLADMGVVALLFEVGLKSHPGALAQKLPRASLIWLGDITLSALFGYAGAYYVLGLPLLPSLVVATGLTATSVGVSVSAWQQAINSPNGQVLIDVAELDDLSGIALMALLFISLLPVLQGSQEDFWPALGLTGGIFLLKLAFFLSFCLLFSRYLEPRFSHLARYLEPSRPQRMLLIAGLGFLIASMADWLGFSLAIGALFAGLVFSRDPVAVKTEASFQDLYSFFTPFFFIGIGIHIDPTALTQAIGFGDVFLLAAILGKVIGAGIPALLIAQPTSALLISVSMVPRAEIAMIITHQGYKMGVISNEVYAGMALVTAGTCILAPWLLRDLLRHWPQTDVSSKPTN</sequence>
<dbReference type="GO" id="GO:0006814">
    <property type="term" value="P:sodium ion transport"/>
    <property type="evidence" value="ECO:0007669"/>
    <property type="project" value="UniProtKB-KW"/>
</dbReference>
<evidence type="ECO:0000313" key="13">
    <source>
        <dbReference type="Proteomes" id="UP000001844"/>
    </source>
</evidence>
<feature type="transmembrane region" description="Helical" evidence="10">
    <location>
        <begin position="97"/>
        <end position="117"/>
    </location>
</feature>
<dbReference type="Proteomes" id="UP000001844">
    <property type="component" value="Chromosome"/>
</dbReference>
<feature type="transmembrane region" description="Helical" evidence="10">
    <location>
        <begin position="238"/>
        <end position="265"/>
    </location>
</feature>
<feature type="transmembrane region" description="Helical" evidence="10">
    <location>
        <begin position="315"/>
        <end position="335"/>
    </location>
</feature>
<evidence type="ECO:0000256" key="9">
    <source>
        <dbReference type="ARBA" id="ARBA00023201"/>
    </source>
</evidence>
<comment type="subcellular location">
    <subcellularLocation>
        <location evidence="1">Membrane</location>
        <topology evidence="1">Multi-pass membrane protein</topology>
    </subcellularLocation>
</comment>
<feature type="domain" description="Cation/H+ exchanger transmembrane" evidence="11">
    <location>
        <begin position="19"/>
        <end position="392"/>
    </location>
</feature>
<feature type="transmembrane region" description="Helical" evidence="10">
    <location>
        <begin position="372"/>
        <end position="391"/>
    </location>
</feature>
<keyword evidence="9" id="KW-0739">Sodium transport</keyword>
<keyword evidence="13" id="KW-1185">Reference proteome</keyword>
<dbReference type="GO" id="GO:1902600">
    <property type="term" value="P:proton transmembrane transport"/>
    <property type="evidence" value="ECO:0007669"/>
    <property type="project" value="InterPro"/>
</dbReference>
<dbReference type="GO" id="GO:0016020">
    <property type="term" value="C:membrane"/>
    <property type="evidence" value="ECO:0007669"/>
    <property type="project" value="UniProtKB-SubCell"/>
</dbReference>
<dbReference type="GO" id="GO:0015297">
    <property type="term" value="F:antiporter activity"/>
    <property type="evidence" value="ECO:0007669"/>
    <property type="project" value="UniProtKB-KW"/>
</dbReference>
<protein>
    <submittedName>
        <fullName evidence="12">Sodium/hydrogen exchanger</fullName>
    </submittedName>
</protein>
<dbReference type="InterPro" id="IPR006153">
    <property type="entry name" value="Cation/H_exchanger_TM"/>
</dbReference>
<dbReference type="EMBL" id="CP001798">
    <property type="protein sequence ID" value="ADE15056.1"/>
    <property type="molecule type" value="Genomic_DNA"/>
</dbReference>
<feature type="transmembrane region" description="Helical" evidence="10">
    <location>
        <begin position="31"/>
        <end position="48"/>
    </location>
</feature>